<gene>
    <name evidence="2" type="ORF">Nfla_7101</name>
</gene>
<protein>
    <submittedName>
        <fullName evidence="2">Tetratricopeptide TPR_2 repeat protein</fullName>
    </submittedName>
</protein>
<evidence type="ECO:0000313" key="2">
    <source>
        <dbReference type="EMBL" id="ADO19195.1"/>
    </source>
</evidence>
<dbReference type="InterPro" id="IPR011990">
    <property type="entry name" value="TPR-like_helical_dom_sf"/>
</dbReference>
<dbReference type="InterPro" id="IPR019734">
    <property type="entry name" value="TPR_rpt"/>
</dbReference>
<feature type="repeat" description="TPR" evidence="1">
    <location>
        <begin position="9"/>
        <end position="42"/>
    </location>
</feature>
<reference evidence="2" key="1">
    <citation type="journal article" date="2011" name="Acta Physiol. Plant.">
        <title>An investigation on the genetic background of Nostoc flagelliforme by similarity analysis of its partial genomic DNA and phylogenetic comparison of deduced related species.</title>
        <authorList>
            <person name="Gao X."/>
            <person name="Liu K."/>
            <person name="Qiu B.S."/>
        </authorList>
    </citation>
    <scope>NUCLEOTIDE SEQUENCE</scope>
    <source>
        <strain evidence="2">Sunitezuoqi</strain>
    </source>
</reference>
<dbReference type="Pfam" id="PF00515">
    <property type="entry name" value="TPR_1"/>
    <property type="match status" value="1"/>
</dbReference>
<keyword evidence="1" id="KW-0802">TPR repeat</keyword>
<organism evidence="2">
    <name type="scientific">Nostoc flagelliforme str. Sunitezuoqi</name>
    <dbReference type="NCBI Taxonomy" id="676037"/>
    <lineage>
        <taxon>Bacteria</taxon>
        <taxon>Bacillati</taxon>
        <taxon>Cyanobacteriota</taxon>
        <taxon>Cyanophyceae</taxon>
        <taxon>Nostocales</taxon>
        <taxon>Nostocaceae</taxon>
        <taxon>Nostoc</taxon>
    </lineage>
</organism>
<accession>E7DQ37</accession>
<dbReference type="PROSITE" id="PS50005">
    <property type="entry name" value="TPR"/>
    <property type="match status" value="1"/>
</dbReference>
<dbReference type="SUPFAM" id="SSF48452">
    <property type="entry name" value="TPR-like"/>
    <property type="match status" value="1"/>
</dbReference>
<dbReference type="Gene3D" id="1.25.40.10">
    <property type="entry name" value="Tetratricopeptide repeat domain"/>
    <property type="match status" value="1"/>
</dbReference>
<sequence length="79" mass="8923">METVNLEQAQVSYNQGLAHLKSGNLDAVIECFREALLLNPNFAEVHNTIGLIQFQIEKVATYQEWLQILSNNLNPSSYS</sequence>
<dbReference type="AlphaFoldDB" id="E7DQ37"/>
<name>E7DQ37_9NOSO</name>
<dbReference type="SMART" id="SM00028">
    <property type="entry name" value="TPR"/>
    <property type="match status" value="1"/>
</dbReference>
<evidence type="ECO:0000256" key="1">
    <source>
        <dbReference type="PROSITE-ProRule" id="PRU00339"/>
    </source>
</evidence>
<proteinExistence type="predicted"/>
<dbReference type="EMBL" id="HQ291143">
    <property type="protein sequence ID" value="ADO19195.1"/>
    <property type="molecule type" value="Genomic_DNA"/>
</dbReference>